<evidence type="ECO:0000256" key="2">
    <source>
        <dbReference type="ARBA" id="ARBA00022801"/>
    </source>
</evidence>
<accession>A0ABT0NZW6</accession>
<keyword evidence="6" id="KW-1185">Reference proteome</keyword>
<evidence type="ECO:0000313" key="6">
    <source>
        <dbReference type="Proteomes" id="UP001202052"/>
    </source>
</evidence>
<dbReference type="PANTHER" id="PTHR31302">
    <property type="entry name" value="TRANSMEMBRANE PROTEIN WITH METALLOPHOSPHOESTERASE DOMAIN-RELATED"/>
    <property type="match status" value="1"/>
</dbReference>
<sequence length="406" mass="43834">MTDTSSTRPAGGEARAPRRSPLHRLMRYLPLIAPVLLWTVPCWVLLYTGQHWPLPVTLAGTVLLAACLVCMPLAMARGHGRRRQDRAAILGDTLLGTGWVLFTWSVLLGVLLRLALTVAGVGGSQDRARVVTWAVLGVTAALLAWGYAEARRVPRVRRIDVELPRLGAGLDGLRVVLITDTHYGPLDRARWSARVCERVNTLEADLVCHTGDIADGTAGQRRAQAAPLGTVRATSARVYVTGNHEYYSEAQGWVDLMDELGWEPLRNRHLLLERGGDTLVVAGVDDVTAESSGLAGHRAHLAGALDGADPGLPVLLLAHQPKFVDRAAAAGIDLQLSGHTHGGQIWPFHHLVRLDQPALAGLSRHGARTLLYTSRGTGFWGPPFRVFAPSEITLLVLRSSHPSTSS</sequence>
<evidence type="ECO:0000259" key="4">
    <source>
        <dbReference type="Pfam" id="PF00149"/>
    </source>
</evidence>
<dbReference type="RefSeq" id="WP_249491950.1">
    <property type="nucleotide sequence ID" value="NZ_JAMCCK010000041.1"/>
</dbReference>
<dbReference type="EMBL" id="JAMCCK010000041">
    <property type="protein sequence ID" value="MCL3997037.1"/>
    <property type="molecule type" value="Genomic_DNA"/>
</dbReference>
<feature type="domain" description="Calcineurin-like phosphoesterase" evidence="4">
    <location>
        <begin position="173"/>
        <end position="342"/>
    </location>
</feature>
<dbReference type="Gene3D" id="3.60.21.10">
    <property type="match status" value="1"/>
</dbReference>
<feature type="transmembrane region" description="Helical" evidence="3">
    <location>
        <begin position="130"/>
        <end position="148"/>
    </location>
</feature>
<name>A0ABT0NZW6_9ACTN</name>
<gene>
    <name evidence="5" type="ORF">M4438_26635</name>
</gene>
<dbReference type="Proteomes" id="UP001202052">
    <property type="component" value="Unassembled WGS sequence"/>
</dbReference>
<feature type="transmembrane region" description="Helical" evidence="3">
    <location>
        <begin position="52"/>
        <end position="75"/>
    </location>
</feature>
<dbReference type="InterPro" id="IPR051158">
    <property type="entry name" value="Metallophosphoesterase_sf"/>
</dbReference>
<dbReference type="PANTHER" id="PTHR31302:SF31">
    <property type="entry name" value="PHOSPHODIESTERASE YAEI"/>
    <property type="match status" value="1"/>
</dbReference>
<reference evidence="5 6" key="1">
    <citation type="submission" date="2022-05" db="EMBL/GenBank/DDBJ databases">
        <title>Genome Resource of Streptomyces lavenduligriseus GA1-1, a Strain with Broad-Spectrum Antifungal Activity against Phytopathogenic Fungi.</title>
        <authorList>
            <person name="Qi D."/>
        </authorList>
    </citation>
    <scope>NUCLEOTIDE SEQUENCE [LARGE SCALE GENOMIC DNA]</scope>
    <source>
        <strain evidence="5 6">GA1-1</strain>
    </source>
</reference>
<evidence type="ECO:0000256" key="1">
    <source>
        <dbReference type="ARBA" id="ARBA00022723"/>
    </source>
</evidence>
<comment type="caution">
    <text evidence="5">The sequence shown here is derived from an EMBL/GenBank/DDBJ whole genome shotgun (WGS) entry which is preliminary data.</text>
</comment>
<dbReference type="InterPro" id="IPR029052">
    <property type="entry name" value="Metallo-depent_PP-like"/>
</dbReference>
<keyword evidence="1" id="KW-0479">Metal-binding</keyword>
<dbReference type="InterPro" id="IPR004843">
    <property type="entry name" value="Calcineurin-like_PHP"/>
</dbReference>
<proteinExistence type="predicted"/>
<dbReference type="SUPFAM" id="SSF56300">
    <property type="entry name" value="Metallo-dependent phosphatases"/>
    <property type="match status" value="1"/>
</dbReference>
<dbReference type="CDD" id="cd07385">
    <property type="entry name" value="MPP_YkuE_C"/>
    <property type="match status" value="1"/>
</dbReference>
<protein>
    <submittedName>
        <fullName evidence="5">Metallophosphoesterase</fullName>
    </submittedName>
</protein>
<keyword evidence="2" id="KW-0378">Hydrolase</keyword>
<keyword evidence="3" id="KW-1133">Transmembrane helix</keyword>
<feature type="transmembrane region" description="Helical" evidence="3">
    <location>
        <begin position="87"/>
        <end position="110"/>
    </location>
</feature>
<feature type="transmembrane region" description="Helical" evidence="3">
    <location>
        <begin position="28"/>
        <end position="46"/>
    </location>
</feature>
<evidence type="ECO:0000256" key="3">
    <source>
        <dbReference type="SAM" id="Phobius"/>
    </source>
</evidence>
<evidence type="ECO:0000313" key="5">
    <source>
        <dbReference type="EMBL" id="MCL3997037.1"/>
    </source>
</evidence>
<keyword evidence="3" id="KW-0812">Transmembrane</keyword>
<dbReference type="Pfam" id="PF00149">
    <property type="entry name" value="Metallophos"/>
    <property type="match status" value="1"/>
</dbReference>
<organism evidence="5 6">
    <name type="scientific">Streptomyces lavenduligriseus</name>
    <dbReference type="NCBI Taxonomy" id="67315"/>
    <lineage>
        <taxon>Bacteria</taxon>
        <taxon>Bacillati</taxon>
        <taxon>Actinomycetota</taxon>
        <taxon>Actinomycetes</taxon>
        <taxon>Kitasatosporales</taxon>
        <taxon>Streptomycetaceae</taxon>
        <taxon>Streptomyces</taxon>
    </lineage>
</organism>
<keyword evidence="3" id="KW-0472">Membrane</keyword>